<dbReference type="EMBL" id="BOMB01000009">
    <property type="protein sequence ID" value="GID10708.1"/>
    <property type="molecule type" value="Genomic_DNA"/>
</dbReference>
<evidence type="ECO:0000259" key="3">
    <source>
        <dbReference type="Pfam" id="PF01494"/>
    </source>
</evidence>
<dbReference type="Gene3D" id="3.50.50.60">
    <property type="entry name" value="FAD/NAD(P)-binding domain"/>
    <property type="match status" value="1"/>
</dbReference>
<protein>
    <submittedName>
        <fullName evidence="4">FAD-dependent oxidoreductase</fullName>
    </submittedName>
</protein>
<keyword evidence="5" id="KW-1185">Reference proteome</keyword>
<comment type="caution">
    <text evidence="4">The sequence shown here is derived from an EMBL/GenBank/DDBJ whole genome shotgun (WGS) entry which is preliminary data.</text>
</comment>
<dbReference type="Pfam" id="PF01494">
    <property type="entry name" value="FAD_binding_3"/>
    <property type="match status" value="1"/>
</dbReference>
<dbReference type="AlphaFoldDB" id="A0A8J3J7B1"/>
<dbReference type="PANTHER" id="PTHR13789">
    <property type="entry name" value="MONOOXYGENASE"/>
    <property type="match status" value="1"/>
</dbReference>
<organism evidence="4 5">
    <name type="scientific">Actinocatenispora rupis</name>
    <dbReference type="NCBI Taxonomy" id="519421"/>
    <lineage>
        <taxon>Bacteria</taxon>
        <taxon>Bacillati</taxon>
        <taxon>Actinomycetota</taxon>
        <taxon>Actinomycetes</taxon>
        <taxon>Micromonosporales</taxon>
        <taxon>Micromonosporaceae</taxon>
        <taxon>Actinocatenispora</taxon>
    </lineage>
</organism>
<dbReference type="InterPro" id="IPR036188">
    <property type="entry name" value="FAD/NAD-bd_sf"/>
</dbReference>
<dbReference type="RefSeq" id="WP_203656144.1">
    <property type="nucleotide sequence ID" value="NZ_BAAAZM010000003.1"/>
</dbReference>
<dbReference type="Proteomes" id="UP000612808">
    <property type="component" value="Unassembled WGS sequence"/>
</dbReference>
<dbReference type="InterPro" id="IPR050493">
    <property type="entry name" value="FAD-dep_Monooxygenase_BioMet"/>
</dbReference>
<evidence type="ECO:0000256" key="1">
    <source>
        <dbReference type="ARBA" id="ARBA00023002"/>
    </source>
</evidence>
<accession>A0A8J3J7B1</accession>
<evidence type="ECO:0000256" key="2">
    <source>
        <dbReference type="ARBA" id="ARBA00023033"/>
    </source>
</evidence>
<keyword evidence="2" id="KW-0503">Monooxygenase</keyword>
<dbReference type="GO" id="GO:0071949">
    <property type="term" value="F:FAD binding"/>
    <property type="evidence" value="ECO:0007669"/>
    <property type="project" value="InterPro"/>
</dbReference>
<proteinExistence type="predicted"/>
<dbReference type="InterPro" id="IPR002938">
    <property type="entry name" value="FAD-bd"/>
</dbReference>
<evidence type="ECO:0000313" key="4">
    <source>
        <dbReference type="EMBL" id="GID10708.1"/>
    </source>
</evidence>
<sequence>MRAVVVGGGIGGLCAAIGLHRVGVEPLVLERADVLGEVGAGLSLWPNALSALDAIGVGAAVRAVGVTALSRAGIRLPDGKWLRHKHSGDVPVLMVHRADLHRVLCDALPADALRAGATVTGVEDGTVTYRTGGGERTVDADLVVAADGVHSVLRQRFWPDARVRFEGRTVWRAVVGPGAPAIEDGLTMDRDLQFGLLPLSNDRVYWFLTAAAERPDVRYSDELAEVRRRVSGWHAPIADVLDATKPDAVLHHDITVLDPLPGYVHGRVALLGDAAHAQTPDLGQGACQAIEDAAVLSAAVAGGDVPVGLTEYERLRRPRTQAMARAGLQQADLMAKHFGLVTALTRHMPAALWRRQTARWTDWTAPIL</sequence>
<dbReference type="SUPFAM" id="SSF51905">
    <property type="entry name" value="FAD/NAD(P)-binding domain"/>
    <property type="match status" value="1"/>
</dbReference>
<reference evidence="4" key="1">
    <citation type="submission" date="2021-01" db="EMBL/GenBank/DDBJ databases">
        <title>Whole genome shotgun sequence of Actinocatenispora rupis NBRC 107355.</title>
        <authorList>
            <person name="Komaki H."/>
            <person name="Tamura T."/>
        </authorList>
    </citation>
    <scope>NUCLEOTIDE SEQUENCE</scope>
    <source>
        <strain evidence="4">NBRC 107355</strain>
    </source>
</reference>
<dbReference type="PANTHER" id="PTHR13789:SF309">
    <property type="entry name" value="PUTATIVE (AFU_ORTHOLOGUE AFUA_6G14510)-RELATED"/>
    <property type="match status" value="1"/>
</dbReference>
<evidence type="ECO:0000313" key="5">
    <source>
        <dbReference type="Proteomes" id="UP000612808"/>
    </source>
</evidence>
<feature type="domain" description="FAD-binding" evidence="3">
    <location>
        <begin position="3"/>
        <end position="325"/>
    </location>
</feature>
<dbReference type="PRINTS" id="PR00420">
    <property type="entry name" value="RNGMNOXGNASE"/>
</dbReference>
<gene>
    <name evidence="4" type="ORF">Aru02nite_15970</name>
</gene>
<name>A0A8J3J7B1_9ACTN</name>
<dbReference type="GO" id="GO:0004497">
    <property type="term" value="F:monooxygenase activity"/>
    <property type="evidence" value="ECO:0007669"/>
    <property type="project" value="UniProtKB-KW"/>
</dbReference>
<keyword evidence="1" id="KW-0560">Oxidoreductase</keyword>